<evidence type="ECO:0000259" key="2">
    <source>
        <dbReference type="Pfam" id="PF13843"/>
    </source>
</evidence>
<dbReference type="VEuPathDB" id="FungiDB:PC110_g9667"/>
<dbReference type="PANTHER" id="PTHR37069">
    <property type="entry name" value="DDE_TNP_1_7 DOMAIN-CONTAINING PROTEIN"/>
    <property type="match status" value="1"/>
</dbReference>
<dbReference type="AlphaFoldDB" id="A0A329SAV5"/>
<organism evidence="3 4">
    <name type="scientific">Phytophthora cactorum</name>
    <dbReference type="NCBI Taxonomy" id="29920"/>
    <lineage>
        <taxon>Eukaryota</taxon>
        <taxon>Sar</taxon>
        <taxon>Stramenopiles</taxon>
        <taxon>Oomycota</taxon>
        <taxon>Peronosporomycetes</taxon>
        <taxon>Peronosporales</taxon>
        <taxon>Peronosporaceae</taxon>
        <taxon>Phytophthora</taxon>
    </lineage>
</organism>
<proteinExistence type="predicted"/>
<gene>
    <name evidence="3" type="ORF">PC110_g9667</name>
</gene>
<evidence type="ECO:0000313" key="3">
    <source>
        <dbReference type="EMBL" id="RAW34003.1"/>
    </source>
</evidence>
<feature type="domain" description="PiggyBac transposable element-derived protein" evidence="2">
    <location>
        <begin position="383"/>
        <end position="491"/>
    </location>
</feature>
<evidence type="ECO:0000256" key="1">
    <source>
        <dbReference type="SAM" id="MobiDB-lite"/>
    </source>
</evidence>
<comment type="caution">
    <text evidence="3">The sequence shown here is derived from an EMBL/GenBank/DDBJ whole genome shotgun (WGS) entry which is preliminary data.</text>
</comment>
<dbReference type="OrthoDB" id="113522at2759"/>
<dbReference type="STRING" id="29920.A0A329SAV5"/>
<dbReference type="Pfam" id="PF13843">
    <property type="entry name" value="DDE_Tnp_1_7"/>
    <property type="match status" value="1"/>
</dbReference>
<dbReference type="Proteomes" id="UP000251314">
    <property type="component" value="Unassembled WGS sequence"/>
</dbReference>
<reference evidence="3 4" key="1">
    <citation type="submission" date="2018-01" db="EMBL/GenBank/DDBJ databases">
        <title>Draft genome of the strawberry crown rot pathogen Phytophthora cactorum.</title>
        <authorList>
            <person name="Armitage A.D."/>
            <person name="Lysoe E."/>
            <person name="Nellist C.F."/>
            <person name="Harrison R.J."/>
            <person name="Brurberg M.B."/>
        </authorList>
    </citation>
    <scope>NUCLEOTIDE SEQUENCE [LARGE SCALE GENOMIC DNA]</scope>
    <source>
        <strain evidence="3 4">10300</strain>
    </source>
</reference>
<dbReference type="PANTHER" id="PTHR37069:SF2">
    <property type="entry name" value="PIGGYBAC TRANSPOSABLE ELEMENT-DERIVED PROTEIN DOMAIN-CONTAINING PROTEIN"/>
    <property type="match status" value="1"/>
</dbReference>
<accession>A0A329SAV5</accession>
<evidence type="ECO:0000313" key="4">
    <source>
        <dbReference type="Proteomes" id="UP000251314"/>
    </source>
</evidence>
<dbReference type="InterPro" id="IPR029526">
    <property type="entry name" value="PGBD"/>
</dbReference>
<sequence>MAFQARWREHACAGWKSQQSKGLPYDIIYIMPGKKKRDGVHGRDYCEGEEELMKYLDRMDLEELKELQAQQRSKSSKGGGLSDTHVIMNTERPSTQSSDDKNSVPPTHGDISDAHPGEVSVYLDAAPATLTSSSAHADIIHGVSPHDTTYESGGIDSAEEDDNDASALATSPHTRRNLDDDFADADESPSTTPGRQPHLEQAATLDEEAKEDSSRPDTGPCKHYASLNSDAEDDEGSGWSDEELAGDCDLDLGLDEDGPPQRDLFFDGSLLDSAGGVDQLAFGNMPSDLLRDMTKTGWYPLEKQTPYEYLIEPYEPRPASAMQDDYPRLYDGPYGPTEGACVLQAHQKIDERVEGQYNKQVARTLKHPKFKPKERKQIRFGLQRTNDITGRDLCVFIGLLATRTLPSNKVKLEHHSKTTDQGAIPRGCFGLFMVLDRLMHISRNLHSSSNSDERAQTDKAWKLRPVINALTRQFQRGYIPPSNMAFDEAMLPS</sequence>
<keyword evidence="4" id="KW-1185">Reference proteome</keyword>
<dbReference type="EMBL" id="MJFZ01000216">
    <property type="protein sequence ID" value="RAW34003.1"/>
    <property type="molecule type" value="Genomic_DNA"/>
</dbReference>
<protein>
    <recommendedName>
        <fullName evidence="2">PiggyBac transposable element-derived protein domain-containing protein</fullName>
    </recommendedName>
</protein>
<feature type="compositionally biased region" description="Acidic residues" evidence="1">
    <location>
        <begin position="230"/>
        <end position="258"/>
    </location>
</feature>
<feature type="region of interest" description="Disordered" evidence="1">
    <location>
        <begin position="68"/>
        <end position="117"/>
    </location>
</feature>
<name>A0A329SAV5_9STRA</name>
<feature type="region of interest" description="Disordered" evidence="1">
    <location>
        <begin position="141"/>
        <end position="263"/>
    </location>
</feature>